<dbReference type="InterPro" id="IPR000742">
    <property type="entry name" value="EGF"/>
</dbReference>
<keyword evidence="7" id="KW-1015">Disulfide bond</keyword>
<dbReference type="OrthoDB" id="4062651at2759"/>
<dbReference type="PROSITE" id="PS51364">
    <property type="entry name" value="TB"/>
    <property type="match status" value="1"/>
</dbReference>
<feature type="domain" description="TB" evidence="11">
    <location>
        <begin position="70"/>
        <end position="123"/>
    </location>
</feature>
<keyword evidence="5" id="KW-0732">Signal</keyword>
<dbReference type="Gene3D" id="2.10.25.10">
    <property type="entry name" value="Laminin"/>
    <property type="match status" value="2"/>
</dbReference>
<keyword evidence="2" id="KW-0964">Secreted</keyword>
<evidence type="ECO:0000256" key="4">
    <source>
        <dbReference type="ARBA" id="ARBA00022536"/>
    </source>
</evidence>
<proteinExistence type="predicted"/>
<dbReference type="InterPro" id="IPR049883">
    <property type="entry name" value="NOTCH1_EGF-like"/>
</dbReference>
<evidence type="ECO:0000256" key="5">
    <source>
        <dbReference type="ARBA" id="ARBA00022729"/>
    </source>
</evidence>
<dbReference type="PANTHER" id="PTHR24040:SF13">
    <property type="entry name" value="FIBROPELLIN-1"/>
    <property type="match status" value="1"/>
</dbReference>
<dbReference type="SUPFAM" id="SSF57581">
    <property type="entry name" value="TB module/8-cys domain"/>
    <property type="match status" value="1"/>
</dbReference>
<organism evidence="12 13">
    <name type="scientific">Stichopus japonicus</name>
    <name type="common">Sea cucumber</name>
    <dbReference type="NCBI Taxonomy" id="307972"/>
    <lineage>
        <taxon>Eukaryota</taxon>
        <taxon>Metazoa</taxon>
        <taxon>Echinodermata</taxon>
        <taxon>Eleutherozoa</taxon>
        <taxon>Echinozoa</taxon>
        <taxon>Holothuroidea</taxon>
        <taxon>Aspidochirotacea</taxon>
        <taxon>Aspidochirotida</taxon>
        <taxon>Stichopodidae</taxon>
        <taxon>Apostichopus</taxon>
    </lineage>
</organism>
<dbReference type="SUPFAM" id="SSF57184">
    <property type="entry name" value="Growth factor receptor domain"/>
    <property type="match status" value="1"/>
</dbReference>
<comment type="caution">
    <text evidence="9">Lacks conserved residue(s) required for the propagation of feature annotation.</text>
</comment>
<dbReference type="Proteomes" id="UP000230750">
    <property type="component" value="Unassembled WGS sequence"/>
</dbReference>
<evidence type="ECO:0000259" key="10">
    <source>
        <dbReference type="PROSITE" id="PS50026"/>
    </source>
</evidence>
<evidence type="ECO:0000256" key="6">
    <source>
        <dbReference type="ARBA" id="ARBA00022737"/>
    </source>
</evidence>
<dbReference type="InterPro" id="IPR009030">
    <property type="entry name" value="Growth_fac_rcpt_cys_sf"/>
</dbReference>
<evidence type="ECO:0000256" key="1">
    <source>
        <dbReference type="ARBA" id="ARBA00004498"/>
    </source>
</evidence>
<dbReference type="InterPro" id="IPR017878">
    <property type="entry name" value="TB_dom"/>
</dbReference>
<dbReference type="AlphaFoldDB" id="A0A2G8KCY0"/>
<keyword evidence="13" id="KW-1185">Reference proteome</keyword>
<evidence type="ECO:0000313" key="12">
    <source>
        <dbReference type="EMBL" id="PIK45868.1"/>
    </source>
</evidence>
<gene>
    <name evidence="12" type="ORF">BSL78_17267</name>
</gene>
<evidence type="ECO:0000256" key="7">
    <source>
        <dbReference type="ARBA" id="ARBA00023157"/>
    </source>
</evidence>
<dbReference type="EMBL" id="MRZV01000680">
    <property type="protein sequence ID" value="PIK45868.1"/>
    <property type="molecule type" value="Genomic_DNA"/>
</dbReference>
<reference evidence="12 13" key="1">
    <citation type="journal article" date="2017" name="PLoS Biol.">
        <title>The sea cucumber genome provides insights into morphological evolution and visceral regeneration.</title>
        <authorList>
            <person name="Zhang X."/>
            <person name="Sun L."/>
            <person name="Yuan J."/>
            <person name="Sun Y."/>
            <person name="Gao Y."/>
            <person name="Zhang L."/>
            <person name="Li S."/>
            <person name="Dai H."/>
            <person name="Hamel J.F."/>
            <person name="Liu C."/>
            <person name="Yu Y."/>
            <person name="Liu S."/>
            <person name="Lin W."/>
            <person name="Guo K."/>
            <person name="Jin S."/>
            <person name="Xu P."/>
            <person name="Storey K.B."/>
            <person name="Huan P."/>
            <person name="Zhang T."/>
            <person name="Zhou Y."/>
            <person name="Zhang J."/>
            <person name="Lin C."/>
            <person name="Li X."/>
            <person name="Xing L."/>
            <person name="Huo D."/>
            <person name="Sun M."/>
            <person name="Wang L."/>
            <person name="Mercier A."/>
            <person name="Li F."/>
            <person name="Yang H."/>
            <person name="Xiang J."/>
        </authorList>
    </citation>
    <scope>NUCLEOTIDE SEQUENCE [LARGE SCALE GENOMIC DNA]</scope>
    <source>
        <strain evidence="12">Shaxun</strain>
        <tissue evidence="12">Muscle</tissue>
    </source>
</reference>
<accession>A0A2G8KCY0</accession>
<dbReference type="PANTHER" id="PTHR24040">
    <property type="entry name" value="LAMININ G-LIKE DOMAIN-CONTAINING PROTEIN"/>
    <property type="match status" value="1"/>
</dbReference>
<dbReference type="SUPFAM" id="SSF57196">
    <property type="entry name" value="EGF/Laminin"/>
    <property type="match status" value="1"/>
</dbReference>
<evidence type="ECO:0000256" key="9">
    <source>
        <dbReference type="PROSITE-ProRule" id="PRU00076"/>
    </source>
</evidence>
<dbReference type="GO" id="GO:0005509">
    <property type="term" value="F:calcium ion binding"/>
    <property type="evidence" value="ECO:0007669"/>
    <property type="project" value="InterPro"/>
</dbReference>
<dbReference type="InterPro" id="IPR001881">
    <property type="entry name" value="EGF-like_Ca-bd_dom"/>
</dbReference>
<dbReference type="Pfam" id="PF00683">
    <property type="entry name" value="TB"/>
    <property type="match status" value="1"/>
</dbReference>
<dbReference type="SMART" id="SM00179">
    <property type="entry name" value="EGF_CA"/>
    <property type="match status" value="2"/>
</dbReference>
<dbReference type="PROSITE" id="PS00010">
    <property type="entry name" value="ASX_HYDROXYL"/>
    <property type="match status" value="1"/>
</dbReference>
<dbReference type="InterPro" id="IPR000152">
    <property type="entry name" value="EGF-type_Asp/Asn_hydroxyl_site"/>
</dbReference>
<keyword evidence="8" id="KW-0325">Glycoprotein</keyword>
<evidence type="ECO:0000256" key="2">
    <source>
        <dbReference type="ARBA" id="ARBA00022525"/>
    </source>
</evidence>
<name>A0A2G8KCY0_STIJA</name>
<dbReference type="InterPro" id="IPR036773">
    <property type="entry name" value="TB_dom_sf"/>
</dbReference>
<keyword evidence="3" id="KW-0272">Extracellular matrix</keyword>
<protein>
    <submittedName>
        <fullName evidence="12">Putative fibrillin-1 isoform X3</fullName>
    </submittedName>
</protein>
<evidence type="ECO:0000313" key="13">
    <source>
        <dbReference type="Proteomes" id="UP000230750"/>
    </source>
</evidence>
<dbReference type="PROSITE" id="PS01186">
    <property type="entry name" value="EGF_2"/>
    <property type="match status" value="1"/>
</dbReference>
<evidence type="ECO:0000256" key="8">
    <source>
        <dbReference type="ARBA" id="ARBA00023180"/>
    </source>
</evidence>
<dbReference type="InterPro" id="IPR018097">
    <property type="entry name" value="EGF_Ca-bd_CS"/>
</dbReference>
<comment type="caution">
    <text evidence="12">The sequence shown here is derived from an EMBL/GenBank/DDBJ whole genome shotgun (WGS) entry which is preliminary data.</text>
</comment>
<dbReference type="Pfam" id="PF07645">
    <property type="entry name" value="EGF_CA"/>
    <property type="match status" value="1"/>
</dbReference>
<keyword evidence="4 9" id="KW-0245">EGF-like domain</keyword>
<keyword evidence="6" id="KW-0677">Repeat</keyword>
<dbReference type="STRING" id="307972.A0A2G8KCY0"/>
<dbReference type="PROSITE" id="PS01187">
    <property type="entry name" value="EGF_CA"/>
    <property type="match status" value="1"/>
</dbReference>
<feature type="domain" description="EGF-like" evidence="10">
    <location>
        <begin position="18"/>
        <end position="60"/>
    </location>
</feature>
<comment type="subcellular location">
    <subcellularLocation>
        <location evidence="1">Secreted</location>
        <location evidence="1">Extracellular space</location>
        <location evidence="1">Extracellular matrix</location>
    </subcellularLocation>
</comment>
<dbReference type="Gene3D" id="3.90.290.10">
    <property type="entry name" value="TGF-beta binding (TB) domain"/>
    <property type="match status" value="1"/>
</dbReference>
<sequence>MTSNSNRKEKNMHRIQTDINECETDPGVCRGSSVCVNSVGGYFCNCSAGMVYNEDEGICEEPVIEVTERRHCYHSMDNGCSLILGHNVTKQECCCSVGGAWGKGCDSISVCPEFYTSGYREVCPLGRGRTEIVMSTLPEVTGVDVNPPQEQSEQQPHTAGETEALFDVIDVCRLFPSICGNATCAGSNINYRCDCPTGYRFDGQQILCTVVDPCYVYPDICGNASCSGDEYGHQCSCPYGLVFDEDIPGCIVYVASLL</sequence>
<dbReference type="SMART" id="SM00181">
    <property type="entry name" value="EGF"/>
    <property type="match status" value="3"/>
</dbReference>
<evidence type="ECO:0000256" key="3">
    <source>
        <dbReference type="ARBA" id="ARBA00022530"/>
    </source>
</evidence>
<dbReference type="CDD" id="cd00054">
    <property type="entry name" value="EGF_CA"/>
    <property type="match status" value="1"/>
</dbReference>
<evidence type="ECO:0000259" key="11">
    <source>
        <dbReference type="PROSITE" id="PS51364"/>
    </source>
</evidence>
<dbReference type="InterPro" id="IPR051145">
    <property type="entry name" value="GAS-SHBG-PROS"/>
</dbReference>
<dbReference type="PROSITE" id="PS50026">
    <property type="entry name" value="EGF_3"/>
    <property type="match status" value="1"/>
</dbReference>